<protein>
    <recommendedName>
        <fullName evidence="2">DUF4042 domain-containing protein</fullName>
    </recommendedName>
</protein>
<dbReference type="AlphaFoldDB" id="H3GQ65"/>
<dbReference type="eggNOG" id="KOG4535">
    <property type="taxonomic scope" value="Eukaryota"/>
</dbReference>
<keyword evidence="4" id="KW-1185">Reference proteome</keyword>
<evidence type="ECO:0000256" key="1">
    <source>
        <dbReference type="SAM" id="MobiDB-lite"/>
    </source>
</evidence>
<reference evidence="3" key="2">
    <citation type="submission" date="2015-06" db="UniProtKB">
        <authorList>
            <consortium name="EnsemblProtists"/>
        </authorList>
    </citation>
    <scope>IDENTIFICATION</scope>
    <source>
        <strain evidence="3">Pr102</strain>
    </source>
</reference>
<dbReference type="Gene3D" id="1.25.10.10">
    <property type="entry name" value="Leucine-rich Repeat Variant"/>
    <property type="match status" value="2"/>
</dbReference>
<feature type="region of interest" description="Disordered" evidence="1">
    <location>
        <begin position="922"/>
        <end position="941"/>
    </location>
</feature>
<dbReference type="InterPro" id="IPR052107">
    <property type="entry name" value="HEAT6"/>
</dbReference>
<dbReference type="InterPro" id="IPR025283">
    <property type="entry name" value="DUF4042"/>
</dbReference>
<dbReference type="VEuPathDB" id="FungiDB:KRP22_130"/>
<feature type="region of interest" description="Disordered" evidence="1">
    <location>
        <begin position="123"/>
        <end position="146"/>
    </location>
</feature>
<name>H3GQ65_PHYRM</name>
<dbReference type="SUPFAM" id="SSF48371">
    <property type="entry name" value="ARM repeat"/>
    <property type="match status" value="1"/>
</dbReference>
<dbReference type="HOGENOM" id="CLU_007141_1_0_1"/>
<dbReference type="VEuPathDB" id="FungiDB:KRP23_7886"/>
<organism evidence="3 4">
    <name type="scientific">Phytophthora ramorum</name>
    <name type="common">Sudden oak death agent</name>
    <dbReference type="NCBI Taxonomy" id="164328"/>
    <lineage>
        <taxon>Eukaryota</taxon>
        <taxon>Sar</taxon>
        <taxon>Stramenopiles</taxon>
        <taxon>Oomycota</taxon>
        <taxon>Peronosporomycetes</taxon>
        <taxon>Peronosporales</taxon>
        <taxon>Peronosporaceae</taxon>
        <taxon>Phytophthora</taxon>
    </lineage>
</organism>
<dbReference type="VEuPathDB" id="FungiDB:KRP22_129"/>
<accession>H3GQ65</accession>
<evidence type="ECO:0000259" key="2">
    <source>
        <dbReference type="Pfam" id="PF13251"/>
    </source>
</evidence>
<evidence type="ECO:0000313" key="3">
    <source>
        <dbReference type="EnsemblProtists" id="Phyra78898"/>
    </source>
</evidence>
<dbReference type="PANTHER" id="PTHR13366">
    <property type="entry name" value="MALARIA ANTIGEN-RELATED"/>
    <property type="match status" value="1"/>
</dbReference>
<evidence type="ECO:0000313" key="4">
    <source>
        <dbReference type="Proteomes" id="UP000005238"/>
    </source>
</evidence>
<dbReference type="EnsemblProtists" id="Phyra78898">
    <property type="protein sequence ID" value="Phyra78898"/>
    <property type="gene ID" value="Phyra78898"/>
</dbReference>
<feature type="domain" description="DUF4042" evidence="2">
    <location>
        <begin position="563"/>
        <end position="706"/>
    </location>
</feature>
<dbReference type="InterPro" id="IPR011989">
    <property type="entry name" value="ARM-like"/>
</dbReference>
<dbReference type="PANTHER" id="PTHR13366:SF0">
    <property type="entry name" value="HEAT REPEAT-CONTAINING PROTEIN 6"/>
    <property type="match status" value="1"/>
</dbReference>
<dbReference type="Pfam" id="PF13251">
    <property type="entry name" value="DUF4042"/>
    <property type="match status" value="1"/>
</dbReference>
<reference evidence="4" key="1">
    <citation type="journal article" date="2006" name="Science">
        <title>Phytophthora genome sequences uncover evolutionary origins and mechanisms of pathogenesis.</title>
        <authorList>
            <person name="Tyler B.M."/>
            <person name="Tripathy S."/>
            <person name="Zhang X."/>
            <person name="Dehal P."/>
            <person name="Jiang R.H."/>
            <person name="Aerts A."/>
            <person name="Arredondo F.D."/>
            <person name="Baxter L."/>
            <person name="Bensasson D."/>
            <person name="Beynon J.L."/>
            <person name="Chapman J."/>
            <person name="Damasceno C.M."/>
            <person name="Dorrance A.E."/>
            <person name="Dou D."/>
            <person name="Dickerman A.W."/>
            <person name="Dubchak I.L."/>
            <person name="Garbelotto M."/>
            <person name="Gijzen M."/>
            <person name="Gordon S.G."/>
            <person name="Govers F."/>
            <person name="Grunwald N.J."/>
            <person name="Huang W."/>
            <person name="Ivors K.L."/>
            <person name="Jones R.W."/>
            <person name="Kamoun S."/>
            <person name="Krampis K."/>
            <person name="Lamour K.H."/>
            <person name="Lee M.K."/>
            <person name="McDonald W.H."/>
            <person name="Medina M."/>
            <person name="Meijer H.J."/>
            <person name="Nordberg E.K."/>
            <person name="Maclean D.J."/>
            <person name="Ospina-Giraldo M.D."/>
            <person name="Morris P.F."/>
            <person name="Phuntumart V."/>
            <person name="Putnam N.H."/>
            <person name="Rash S."/>
            <person name="Rose J.K."/>
            <person name="Sakihama Y."/>
            <person name="Salamov A.A."/>
            <person name="Savidor A."/>
            <person name="Scheuring C.F."/>
            <person name="Smith B.M."/>
            <person name="Sobral B.W."/>
            <person name="Terry A."/>
            <person name="Torto-Alalibo T.A."/>
            <person name="Win J."/>
            <person name="Xu Z."/>
            <person name="Zhang H."/>
            <person name="Grigoriev I.V."/>
            <person name="Rokhsar D.S."/>
            <person name="Boore J.L."/>
        </authorList>
    </citation>
    <scope>NUCLEOTIDE SEQUENCE [LARGE SCALE GENOMIC DNA]</scope>
    <source>
        <strain evidence="4">Pr102</strain>
    </source>
</reference>
<dbReference type="Proteomes" id="UP000005238">
    <property type="component" value="Unassembled WGS sequence"/>
</dbReference>
<dbReference type="EMBL" id="DS566032">
    <property type="status" value="NOT_ANNOTATED_CDS"/>
    <property type="molecule type" value="Genomic_DNA"/>
</dbReference>
<sequence length="1243" mass="135938">MTILAKLIALLIATSSRNKLEHQYACHSSSPCALLLGLALPAAGVSLHLRVHILSEKASMNQQCECEDKAAKCGTGLFCQLKKKHFGWRMKKTPRLNDQCGNKGVAGPWASAMNWKHELGEAPRPNLYESDASTSTDPHDSSSECDETIENDMKRLRVPYNYDVPCSGGANLKCVLVSSSYSKCQKRTTARRSRCRPRHRKGAGDENKVALYSRCKFEDGSKSCANGLPCAVYKGWYEQCIKKVAAVCAVPSGSLGTSPSAGWNLGLQRRDRKLWTAVAERLEADVAVLQLTLVELEDMLKQLMGVTLPNPRIRGDEIAALVTALAQILPLSSGLLCSEYTRFVQKCCGREKVLFTSAQLGVVMTFFLKFIKTCPSWYTANSIRALGQVLHDNADRASHEFELLFAVLLKHLDPAGVDIEARYAATSCVSNICTQAGKTPEVYHYFSSLLRMVVENFRQQAQSLTKGQNDRILVKACTCSMKCVFTIINSNFDRLSDRIAATLPGLLSSMRQVVGYGLALKSDHDEVVFSCQEDLHPNDSDSSVCGSDSGGAGRQIGDGLLARLRITVLYTLETIAQHFPKAITSSMGLYLPEQTTPYMTLFNNTPSVLTLLIADPSEKARMTAAKFLDAFWEKIPLKLYFRRPSGVGATAAASTSSMSFASMPKRISLMLYQVHVTLVYCIQHEKESTPLAQILKSTASVIQHFPGGVNRPWCADGKPVIANWKRLAEFMLAAFQDMDPNVRLQAVKILENYIKGENGCPDSAVADSSNAQDACREECLEFMATHLVRAFYDTSHHVRASVCACFTLLSAQDWACIGEKKQSRRLPVLAAKSGSFNGGGPYVSCLDSYTRIFLQTPKDSSPVVRAAGFRLLGSLCLAPTFKTRAFASSVVGLALDALGDSTLNVRVRAAWALGNVCTTPGPESIAESDAPPLPPPAPPSSFVAKTEASMSFPPLPPQVLYELLPAYQLRLVIEKMLVHINDNDKVASSVARQAMVVLAGKINAGSPKVRWNACHAIAKVLLCPSLPLASVTWAPSVFQALLTAVAQQENFKVRISAATALRVSQTRSAFGSFFQSTVRATVDALETASDLKDVTEFRYKEQLETQLSFTLVHLIHIATEEDDPMILQALKAKPRGFLYDWLLHNLHRMVAAIDRESDAIAGSSAIGGDVNDDGRTGGTGDAHDVNPIKKEELLSAVRSLLRILEHRNTDKAYATSCVSLLYDTKIGLEHDVLYSNEDIPFEL</sequence>
<dbReference type="InParanoid" id="H3GQ65"/>
<dbReference type="InterPro" id="IPR016024">
    <property type="entry name" value="ARM-type_fold"/>
</dbReference>
<dbReference type="OMA" id="INSNFDR"/>
<dbReference type="VEuPathDB" id="FungiDB:KRP23_7887"/>
<proteinExistence type="predicted"/>